<evidence type="ECO:0000256" key="6">
    <source>
        <dbReference type="SAM" id="Phobius"/>
    </source>
</evidence>
<keyword evidence="2 6" id="KW-0812">Transmembrane</keyword>
<dbReference type="PANTHER" id="PTHR15549">
    <property type="entry name" value="PAIRED IMMUNOGLOBULIN-LIKE TYPE 2 RECEPTOR"/>
    <property type="match status" value="1"/>
</dbReference>
<dbReference type="InterPro" id="IPR051694">
    <property type="entry name" value="Immunoregulatory_rcpt-like"/>
</dbReference>
<feature type="region of interest" description="Disordered" evidence="5">
    <location>
        <begin position="129"/>
        <end position="166"/>
    </location>
</feature>
<evidence type="ECO:0000256" key="5">
    <source>
        <dbReference type="SAM" id="MobiDB-lite"/>
    </source>
</evidence>
<name>A0ABR2I3I2_9PEZI</name>
<feature type="region of interest" description="Disordered" evidence="5">
    <location>
        <begin position="46"/>
        <end position="95"/>
    </location>
</feature>
<accession>A0ABR2I3I2</accession>
<dbReference type="CDD" id="cd12087">
    <property type="entry name" value="TM_EGFR-like"/>
    <property type="match status" value="1"/>
</dbReference>
<evidence type="ECO:0000256" key="3">
    <source>
        <dbReference type="ARBA" id="ARBA00022989"/>
    </source>
</evidence>
<dbReference type="PANTHER" id="PTHR15549:SF26">
    <property type="entry name" value="AXIAL BUDDING PATTERN PROTEIN 2-RELATED"/>
    <property type="match status" value="1"/>
</dbReference>
<gene>
    <name evidence="7" type="ORF">PGQ11_012793</name>
</gene>
<keyword evidence="7" id="KW-0378">Hydrolase</keyword>
<evidence type="ECO:0000256" key="4">
    <source>
        <dbReference type="ARBA" id="ARBA00023136"/>
    </source>
</evidence>
<keyword evidence="3 6" id="KW-1133">Transmembrane helix</keyword>
<reference evidence="7 8" key="1">
    <citation type="journal article" date="2024" name="IMA Fungus">
        <title>Apiospora arundinis, a panoply of carbohydrate-active enzymes and secondary metabolites.</title>
        <authorList>
            <person name="Sorensen T."/>
            <person name="Petersen C."/>
            <person name="Muurmann A.T."/>
            <person name="Christiansen J.V."/>
            <person name="Brundto M.L."/>
            <person name="Overgaard C.K."/>
            <person name="Boysen A.T."/>
            <person name="Wollenberg R.D."/>
            <person name="Larsen T.O."/>
            <person name="Sorensen J.L."/>
            <person name="Nielsen K.L."/>
            <person name="Sondergaard T.E."/>
        </authorList>
    </citation>
    <scope>NUCLEOTIDE SEQUENCE [LARGE SCALE GENOMIC DNA]</scope>
    <source>
        <strain evidence="7 8">AAU 773</strain>
    </source>
</reference>
<dbReference type="EMBL" id="JAPCWZ010000007">
    <property type="protein sequence ID" value="KAK8856881.1"/>
    <property type="molecule type" value="Genomic_DNA"/>
</dbReference>
<evidence type="ECO:0000313" key="7">
    <source>
        <dbReference type="EMBL" id="KAK8856881.1"/>
    </source>
</evidence>
<dbReference type="GO" id="GO:0016787">
    <property type="term" value="F:hydrolase activity"/>
    <property type="evidence" value="ECO:0007669"/>
    <property type="project" value="UniProtKB-KW"/>
</dbReference>
<comment type="caution">
    <text evidence="7">The sequence shown here is derived from an EMBL/GenBank/DDBJ whole genome shotgun (WGS) entry which is preliminary data.</text>
</comment>
<dbReference type="Proteomes" id="UP001390339">
    <property type="component" value="Unassembled WGS sequence"/>
</dbReference>
<feature type="transmembrane region" description="Helical" evidence="6">
    <location>
        <begin position="99"/>
        <end position="121"/>
    </location>
</feature>
<evidence type="ECO:0000256" key="2">
    <source>
        <dbReference type="ARBA" id="ARBA00022692"/>
    </source>
</evidence>
<feature type="compositionally biased region" description="Low complexity" evidence="5">
    <location>
        <begin position="56"/>
        <end position="95"/>
    </location>
</feature>
<keyword evidence="8" id="KW-1185">Reference proteome</keyword>
<organism evidence="7 8">
    <name type="scientific">Apiospora arundinis</name>
    <dbReference type="NCBI Taxonomy" id="335852"/>
    <lineage>
        <taxon>Eukaryota</taxon>
        <taxon>Fungi</taxon>
        <taxon>Dikarya</taxon>
        <taxon>Ascomycota</taxon>
        <taxon>Pezizomycotina</taxon>
        <taxon>Sordariomycetes</taxon>
        <taxon>Xylariomycetidae</taxon>
        <taxon>Amphisphaeriales</taxon>
        <taxon>Apiosporaceae</taxon>
        <taxon>Apiospora</taxon>
    </lineage>
</organism>
<feature type="compositionally biased region" description="Basic and acidic residues" evidence="5">
    <location>
        <begin position="138"/>
        <end position="155"/>
    </location>
</feature>
<keyword evidence="4 6" id="KW-0472">Membrane</keyword>
<evidence type="ECO:0000313" key="8">
    <source>
        <dbReference type="Proteomes" id="UP001390339"/>
    </source>
</evidence>
<comment type="subcellular location">
    <subcellularLocation>
        <location evidence="1">Membrane</location>
        <topology evidence="1">Single-pass membrane protein</topology>
    </subcellularLocation>
</comment>
<protein>
    <submittedName>
        <fullName evidence="7">2-pyrone-4-6-dicarbaxylate hydrolase</fullName>
    </submittedName>
</protein>
<proteinExistence type="predicted"/>
<sequence length="188" mass="19955">MDVSKCNNTKEEIYYCNNANRGKVNCEKKQNIISFQAKPTTVTVIGKAAPTTSKRTSTTGASQASATSQSSPGVSSTSQDTAPTSPPTSESGSSSVTGIAVGASIGGVAFILIVLGAVFWYRRRRAAAPVTQANESQTLHDDGAKKPEENSEARASELYAEPVVRELPPNQCSAARYELPLEPYHDSR</sequence>
<evidence type="ECO:0000256" key="1">
    <source>
        <dbReference type="ARBA" id="ARBA00004167"/>
    </source>
</evidence>